<organism evidence="1 2">
    <name type="scientific">Chroococcidiopsis cubana SAG 39.79</name>
    <dbReference type="NCBI Taxonomy" id="388085"/>
    <lineage>
        <taxon>Bacteria</taxon>
        <taxon>Bacillati</taxon>
        <taxon>Cyanobacteriota</taxon>
        <taxon>Cyanophyceae</taxon>
        <taxon>Chroococcidiopsidales</taxon>
        <taxon>Chroococcidiopsidaceae</taxon>
        <taxon>Chroococcidiopsis</taxon>
    </lineage>
</organism>
<evidence type="ECO:0000313" key="1">
    <source>
        <dbReference type="EMBL" id="RUS93615.1"/>
    </source>
</evidence>
<evidence type="ECO:0008006" key="3">
    <source>
        <dbReference type="Google" id="ProtNLM"/>
    </source>
</evidence>
<reference evidence="1 2" key="1">
    <citation type="journal article" date="2019" name="Genome Biol. Evol.">
        <title>Day and night: Metabolic profiles and evolutionary relationships of six axenic non-marine cyanobacteria.</title>
        <authorList>
            <person name="Will S.E."/>
            <person name="Henke P."/>
            <person name="Boedeker C."/>
            <person name="Huang S."/>
            <person name="Brinkmann H."/>
            <person name="Rohde M."/>
            <person name="Jarek M."/>
            <person name="Friedl T."/>
            <person name="Seufert S."/>
            <person name="Schumacher M."/>
            <person name="Overmann J."/>
            <person name="Neumann-Schaal M."/>
            <person name="Petersen J."/>
        </authorList>
    </citation>
    <scope>NUCLEOTIDE SEQUENCE [LARGE SCALE GENOMIC DNA]</scope>
    <source>
        <strain evidence="1 2">SAG 39.79</strain>
    </source>
</reference>
<proteinExistence type="predicted"/>
<protein>
    <recommendedName>
        <fullName evidence="3">DUF5615 domain-containing protein</fullName>
    </recommendedName>
</protein>
<accession>A0AB37U7H1</accession>
<sequence length="120" mass="13604">MSINYLLDENLPPLYKVQLLRRQSDLIVWMIGEPGVPPTGTLDPEILLWCEINNFILVTNNRSSMPVHLAEHLAQGHYIPGIFVLRPRAEIGQVLDDLILIALAGNENEYQDRIVHIPLS</sequence>
<gene>
    <name evidence="1" type="ORF">DSM107010_72430</name>
</gene>
<name>A0AB37U7H1_9CYAN</name>
<dbReference type="Proteomes" id="UP000282574">
    <property type="component" value="Unassembled WGS sequence"/>
</dbReference>
<dbReference type="AlphaFoldDB" id="A0AB37U7H1"/>
<dbReference type="EMBL" id="RSCK01000224">
    <property type="protein sequence ID" value="RUS93615.1"/>
    <property type="molecule type" value="Genomic_DNA"/>
</dbReference>
<keyword evidence="2" id="KW-1185">Reference proteome</keyword>
<dbReference type="RefSeq" id="WP_106166083.1">
    <property type="nucleotide sequence ID" value="NZ_JAVKZF010000010.1"/>
</dbReference>
<comment type="caution">
    <text evidence="1">The sequence shown here is derived from an EMBL/GenBank/DDBJ whole genome shotgun (WGS) entry which is preliminary data.</text>
</comment>
<evidence type="ECO:0000313" key="2">
    <source>
        <dbReference type="Proteomes" id="UP000282574"/>
    </source>
</evidence>